<protein>
    <submittedName>
        <fullName evidence="3">Acetyl-CoA carboxylase biotin carboxyl carrier protein subunit</fullName>
    </submittedName>
</protein>
<dbReference type="PANTHER" id="PTHR45266">
    <property type="entry name" value="OXALOACETATE DECARBOXYLASE ALPHA CHAIN"/>
    <property type="match status" value="1"/>
</dbReference>
<keyword evidence="4" id="KW-1185">Reference proteome</keyword>
<gene>
    <name evidence="3" type="ORF">ACFOSX_00095</name>
</gene>
<evidence type="ECO:0000313" key="4">
    <source>
        <dbReference type="Proteomes" id="UP001595812"/>
    </source>
</evidence>
<dbReference type="InterPro" id="IPR001882">
    <property type="entry name" value="Biotin_BS"/>
</dbReference>
<dbReference type="InterPro" id="IPR011053">
    <property type="entry name" value="Single_hybrid_motif"/>
</dbReference>
<dbReference type="SUPFAM" id="SSF51230">
    <property type="entry name" value="Single hybrid motif"/>
    <property type="match status" value="1"/>
</dbReference>
<organism evidence="3 4">
    <name type="scientific">Winogradskyella maritima</name>
    <dbReference type="NCBI Taxonomy" id="1517766"/>
    <lineage>
        <taxon>Bacteria</taxon>
        <taxon>Pseudomonadati</taxon>
        <taxon>Bacteroidota</taxon>
        <taxon>Flavobacteriia</taxon>
        <taxon>Flavobacteriales</taxon>
        <taxon>Flavobacteriaceae</taxon>
        <taxon>Winogradskyella</taxon>
    </lineage>
</organism>
<feature type="domain" description="Lipoyl-binding" evidence="2">
    <location>
        <begin position="78"/>
        <end position="156"/>
    </location>
</feature>
<keyword evidence="1" id="KW-0092">Biotin</keyword>
<evidence type="ECO:0000256" key="1">
    <source>
        <dbReference type="ARBA" id="ARBA00023267"/>
    </source>
</evidence>
<name>A0ABV8ACK4_9FLAO</name>
<dbReference type="PROSITE" id="PS00188">
    <property type="entry name" value="BIOTIN"/>
    <property type="match status" value="1"/>
</dbReference>
<reference evidence="4" key="1">
    <citation type="journal article" date="2019" name="Int. J. Syst. Evol. Microbiol.">
        <title>The Global Catalogue of Microorganisms (GCM) 10K type strain sequencing project: providing services to taxonomists for standard genome sequencing and annotation.</title>
        <authorList>
            <consortium name="The Broad Institute Genomics Platform"/>
            <consortium name="The Broad Institute Genome Sequencing Center for Infectious Disease"/>
            <person name="Wu L."/>
            <person name="Ma J."/>
        </authorList>
    </citation>
    <scope>NUCLEOTIDE SEQUENCE [LARGE SCALE GENOMIC DNA]</scope>
    <source>
        <strain evidence="4">CECT 8979</strain>
    </source>
</reference>
<accession>A0ABV8ACK4</accession>
<dbReference type="InterPro" id="IPR000089">
    <property type="entry name" value="Biotin_lipoyl"/>
</dbReference>
<dbReference type="PROSITE" id="PS50968">
    <property type="entry name" value="BIOTINYL_LIPOYL"/>
    <property type="match status" value="1"/>
</dbReference>
<sequence length="157" mass="17598">MYKAKVNDAMEFELNDDSKLDAVSSSNTEFHIIDNNESFNAKVISTDFKKRMYRIEVNGNLYDVALQNELDQRITEMGFEVGSSKQVSEIKAPMPGLILEITVSEGTEVKENDTLLILEAMKMENVIASPREGVIKSISVKQGEAVEKNSLLLEFES</sequence>
<proteinExistence type="predicted"/>
<dbReference type="CDD" id="cd06850">
    <property type="entry name" value="biotinyl_domain"/>
    <property type="match status" value="1"/>
</dbReference>
<dbReference type="Gene3D" id="2.40.50.100">
    <property type="match status" value="1"/>
</dbReference>
<dbReference type="Proteomes" id="UP001595812">
    <property type="component" value="Unassembled WGS sequence"/>
</dbReference>
<dbReference type="RefSeq" id="WP_386095759.1">
    <property type="nucleotide sequence ID" value="NZ_JBHSAT010000001.1"/>
</dbReference>
<comment type="caution">
    <text evidence="3">The sequence shown here is derived from an EMBL/GenBank/DDBJ whole genome shotgun (WGS) entry which is preliminary data.</text>
</comment>
<evidence type="ECO:0000259" key="2">
    <source>
        <dbReference type="PROSITE" id="PS50968"/>
    </source>
</evidence>
<dbReference type="InterPro" id="IPR050709">
    <property type="entry name" value="Biotin_Carboxyl_Carrier/Decarb"/>
</dbReference>
<dbReference type="PANTHER" id="PTHR45266:SF3">
    <property type="entry name" value="OXALOACETATE DECARBOXYLASE ALPHA CHAIN"/>
    <property type="match status" value="1"/>
</dbReference>
<evidence type="ECO:0000313" key="3">
    <source>
        <dbReference type="EMBL" id="MFC3875618.1"/>
    </source>
</evidence>
<dbReference type="EMBL" id="JBHSAT010000001">
    <property type="protein sequence ID" value="MFC3875618.1"/>
    <property type="molecule type" value="Genomic_DNA"/>
</dbReference>
<dbReference type="Pfam" id="PF00364">
    <property type="entry name" value="Biotin_lipoyl"/>
    <property type="match status" value="1"/>
</dbReference>